<feature type="compositionally biased region" description="Basic and acidic residues" evidence="1">
    <location>
        <begin position="1713"/>
        <end position="1738"/>
    </location>
</feature>
<feature type="compositionally biased region" description="Polar residues" evidence="1">
    <location>
        <begin position="1137"/>
        <end position="1159"/>
    </location>
</feature>
<evidence type="ECO:0000313" key="2">
    <source>
        <dbReference type="EMBL" id="KFG55145.1"/>
    </source>
</evidence>
<protein>
    <submittedName>
        <fullName evidence="2">Uncharacterized protein</fullName>
    </submittedName>
</protein>
<feature type="compositionally biased region" description="Basic and acidic residues" evidence="1">
    <location>
        <begin position="1318"/>
        <end position="1353"/>
    </location>
</feature>
<feature type="region of interest" description="Disordered" evidence="1">
    <location>
        <begin position="1285"/>
        <end position="1480"/>
    </location>
</feature>
<feature type="region of interest" description="Disordered" evidence="1">
    <location>
        <begin position="1493"/>
        <end position="1613"/>
    </location>
</feature>
<feature type="compositionally biased region" description="Low complexity" evidence="1">
    <location>
        <begin position="856"/>
        <end position="877"/>
    </location>
</feature>
<reference evidence="2 3" key="1">
    <citation type="submission" date="2014-07" db="EMBL/GenBank/DDBJ databases">
        <authorList>
            <person name="Sibley D."/>
            <person name="Venepally P."/>
            <person name="Karamycheva S."/>
            <person name="Hadjithomas M."/>
            <person name="Khan A."/>
            <person name="Brunk B."/>
            <person name="Roos D."/>
            <person name="Caler E."/>
            <person name="Lorenzi H."/>
        </authorList>
    </citation>
    <scope>NUCLEOTIDE SEQUENCE [LARGE SCALE GENOMIC DNA]</scope>
    <source>
        <strain evidence="2 3">FOU</strain>
    </source>
</reference>
<gene>
    <name evidence="2" type="ORF">TGFOU_225440</name>
</gene>
<feature type="region of interest" description="Disordered" evidence="1">
    <location>
        <begin position="805"/>
        <end position="886"/>
    </location>
</feature>
<feature type="compositionally biased region" description="Basic and acidic residues" evidence="1">
    <location>
        <begin position="202"/>
        <end position="219"/>
    </location>
</feature>
<dbReference type="EMBL" id="AEYH02000374">
    <property type="protein sequence ID" value="KFG55145.1"/>
    <property type="molecule type" value="Genomic_DNA"/>
</dbReference>
<feature type="compositionally biased region" description="Low complexity" evidence="1">
    <location>
        <begin position="1446"/>
        <end position="1477"/>
    </location>
</feature>
<dbReference type="Proteomes" id="UP000028838">
    <property type="component" value="Unassembled WGS sequence"/>
</dbReference>
<feature type="region of interest" description="Disordered" evidence="1">
    <location>
        <begin position="997"/>
        <end position="1241"/>
    </location>
</feature>
<feature type="compositionally biased region" description="Basic and acidic residues" evidence="1">
    <location>
        <begin position="653"/>
        <end position="682"/>
    </location>
</feature>
<feature type="compositionally biased region" description="Low complexity" evidence="1">
    <location>
        <begin position="1226"/>
        <end position="1235"/>
    </location>
</feature>
<feature type="region of interest" description="Disordered" evidence="1">
    <location>
        <begin position="1685"/>
        <end position="1747"/>
    </location>
</feature>
<feature type="compositionally biased region" description="Basic and acidic residues" evidence="1">
    <location>
        <begin position="1535"/>
        <end position="1544"/>
    </location>
</feature>
<feature type="compositionally biased region" description="Acidic residues" evidence="1">
    <location>
        <begin position="1380"/>
        <end position="1398"/>
    </location>
</feature>
<accession>A0A086LES7</accession>
<feature type="compositionally biased region" description="Low complexity" evidence="1">
    <location>
        <begin position="90"/>
        <end position="109"/>
    </location>
</feature>
<feature type="region of interest" description="Disordered" evidence="1">
    <location>
        <begin position="1"/>
        <end position="112"/>
    </location>
</feature>
<feature type="region of interest" description="Disordered" evidence="1">
    <location>
        <begin position="178"/>
        <end position="501"/>
    </location>
</feature>
<feature type="compositionally biased region" description="Basic residues" evidence="1">
    <location>
        <begin position="241"/>
        <end position="256"/>
    </location>
</feature>
<feature type="compositionally biased region" description="Low complexity" evidence="1">
    <location>
        <begin position="805"/>
        <end position="849"/>
    </location>
</feature>
<feature type="compositionally biased region" description="Polar residues" evidence="1">
    <location>
        <begin position="59"/>
        <end position="69"/>
    </location>
</feature>
<feature type="compositionally biased region" description="Low complexity" evidence="1">
    <location>
        <begin position="467"/>
        <end position="501"/>
    </location>
</feature>
<organism evidence="2 3">
    <name type="scientific">Toxoplasma gondii FOU</name>
    <dbReference type="NCBI Taxonomy" id="943167"/>
    <lineage>
        <taxon>Eukaryota</taxon>
        <taxon>Sar</taxon>
        <taxon>Alveolata</taxon>
        <taxon>Apicomplexa</taxon>
        <taxon>Conoidasida</taxon>
        <taxon>Coccidia</taxon>
        <taxon>Eucoccidiorida</taxon>
        <taxon>Eimeriorina</taxon>
        <taxon>Sarcocystidae</taxon>
        <taxon>Toxoplasma</taxon>
    </lineage>
</organism>
<feature type="compositionally biased region" description="Basic and acidic residues" evidence="1">
    <location>
        <begin position="1031"/>
        <end position="1074"/>
    </location>
</feature>
<evidence type="ECO:0000256" key="1">
    <source>
        <dbReference type="SAM" id="MobiDB-lite"/>
    </source>
</evidence>
<feature type="compositionally biased region" description="Basic and acidic residues" evidence="1">
    <location>
        <begin position="1685"/>
        <end position="1697"/>
    </location>
</feature>
<feature type="region of interest" description="Disordered" evidence="1">
    <location>
        <begin position="899"/>
        <end position="980"/>
    </location>
</feature>
<sequence>MSREEQQHGTRGPGEASNVGRETAGLPQAPLPHAQRLGAEERHGGYARDESGLSFFKQPISSVFQTSQDESGHPHEQAVTKQPHAHDIHSSPPLLSSLSSSSSSLSSSSTRSYSRCFPVNAHRLAKPRRGVVLVQLADVVREREEREEQRRSAVAEMSRAASLSTVHATGPPACQRATVGWGAPGHSPAQSTDTAGPSAKPLGREGGERAAEEEARTQEENACALAQERRRTLPQGERTAKRASRGARALRGKQGPRVRGFSVESRRRSFDTASWEGSSLSVSSPASSCSFSSSFAPSASSAQSPDLSSSSGASFAVKAFQRRKPSGPHSLEVSCLSPSDSRLARSEAATFAASSGVSSGAHALERRGRKAARESGGQPATSALELERKQTLRNPGAGEDSEKDPGHREVSDDSRTEVAKDEDTRTREERETQLRPTPKFCAASLSSGTPSKKAPRPASTKTRRRLQSPVSSSRSVSRSVSRSASRSSSRSTCRGAASAASPPASACTEAACLCAQNGWLRRELKGRFTELFQRFSRDLEGARHVTSQTAEQLVAFSQVLLRLAHQSSREVPKGSEAARERAGRDRASTDEKEARGRPPKRRRDAGERNRGDSVEREETIGEAGKGDGRKRGKRERDERRRDESERCDEGEDSEGREREETEQKLKAPGDKTGRTREKEAGRRRARAGRRPAASAETGTTRRQGQAAERGNGTKTGAPDSLGKVRKRLKSQTPWGDTMHATKEVAASGQSEAHSETKRKGPEECTRLKKSHQRETSSRATESDVNAASGEPLSSLSVCCQEDLSSVSSGASRSSPVSLPSLSPFSPLPVLCSQGPSASSGSSYQSSSPTSGPPGQPSSSLGCENSSSAQGSFSGGFSLPPVSHQSAPSAFRSLSLGASAVPSPSVLSSSPPPSAFLGSPVPLPSSSLSPSPFPSFHSSSPLPFSSPVLSSLALPSASPLPLSSTSSSSSVSPSSSAASVSSSAEVGFAGIPFASSAVEAAGRSPARAPECAHVTPDAAATTRHADAPLCFSEERGEHARKRDIESGHERRGTPESREGRETRKGREAIEGRETRGGGTPGEGSQTEANVWEKGGRGADAARVGDRAEEAGHGESRTRGRVEGRERALEETAPERGDQVNSESNASSSQEGTSQSRTSPILGTPLSKVGREQEALSEGEAYREAALLSEQGVQQVVSPRSAGGTEATQTAVTSEESESSRPPPPSVSPALSSGSFSTSLRGVPVSAQDAVASWLRQACPSDASVLSSLLPAPLLQKAASVFLACPTAASGPTSSLGAERDSPVPNRETRGSDVTPGQRPLREGQTKKKERQRHSGENRETTRGRERKAGERGGEKEEEGEEKEEEGEENEEGEEREGGEKEEGEEREEGEKEEGEASEEENSRTEGNRFASFSNASLASSFSKLSSNVSSQGSSGGRVSPFSPPSASPSSTFPCSTSACSASLPAVGSASSPPSFSTSVAGRFPSWLSLGRAVAEETGDSRLPPGGAAMRAREHEGGTAQGDKTAGPLSSGAWTEDLQRTAEGARKGHAGGEQNERLHARFSGSRTLGVPSSRVESGHIQREADGFLHAGNDGVSVKGKAETQPSPSEEKDRASRLASVDLDVFIHQRPLSGDAVLSNLYTADRYRAGIQQRPGGVVSGGAETEGNEETQRRLCFSVLLAEQGRKGADVESWSTERDGSATGSKAPTKKKKTRSKEGEERHRRRWEEIKRRRLNLEMQKKQATGSQRF</sequence>
<feature type="compositionally biased region" description="Basic and acidic residues" evidence="1">
    <location>
        <begin position="403"/>
        <end position="433"/>
    </location>
</feature>
<feature type="compositionally biased region" description="Basic and acidic residues" evidence="1">
    <location>
        <begin position="38"/>
        <end position="51"/>
    </location>
</feature>
<feature type="compositionally biased region" description="Low complexity" evidence="1">
    <location>
        <begin position="1408"/>
        <end position="1439"/>
    </location>
</feature>
<feature type="compositionally biased region" description="Basic and acidic residues" evidence="1">
    <location>
        <begin position="567"/>
        <end position="596"/>
    </location>
</feature>
<name>A0A086LES7_TOXGO</name>
<feature type="compositionally biased region" description="Basic and acidic residues" evidence="1">
    <location>
        <begin position="1296"/>
        <end position="1309"/>
    </location>
</feature>
<feature type="compositionally biased region" description="Polar residues" evidence="1">
    <location>
        <begin position="777"/>
        <end position="791"/>
    </location>
</feature>
<feature type="compositionally biased region" description="Low complexity" evidence="1">
    <location>
        <begin position="278"/>
        <end position="316"/>
    </location>
</feature>
<feature type="compositionally biased region" description="Basic and acidic residues" evidence="1">
    <location>
        <begin position="1101"/>
        <end position="1136"/>
    </location>
</feature>
<feature type="compositionally biased region" description="Low complexity" evidence="1">
    <location>
        <begin position="348"/>
        <end position="362"/>
    </location>
</feature>
<feature type="compositionally biased region" description="Basic and acidic residues" evidence="1">
    <location>
        <begin position="604"/>
        <end position="644"/>
    </location>
</feature>
<feature type="compositionally biased region" description="Acidic residues" evidence="1">
    <location>
        <begin position="1354"/>
        <end position="1373"/>
    </location>
</feature>
<feature type="compositionally biased region" description="Basic and acidic residues" evidence="1">
    <location>
        <begin position="752"/>
        <end position="776"/>
    </location>
</feature>
<proteinExistence type="predicted"/>
<evidence type="ECO:0000313" key="3">
    <source>
        <dbReference type="Proteomes" id="UP000028838"/>
    </source>
</evidence>
<dbReference type="OrthoDB" id="10490858at2759"/>
<dbReference type="VEuPathDB" id="ToxoDB:TGFOU_225440"/>
<comment type="caution">
    <text evidence="2">The sequence shown here is derived from an EMBL/GenBank/DDBJ whole genome shotgun (WGS) entry which is preliminary data.</text>
</comment>
<feature type="region of interest" description="Disordered" evidence="1">
    <location>
        <begin position="566"/>
        <end position="791"/>
    </location>
</feature>
<feature type="compositionally biased region" description="Basic and acidic residues" evidence="1">
    <location>
        <begin position="1574"/>
        <end position="1584"/>
    </location>
</feature>
<feature type="compositionally biased region" description="Basic and acidic residues" evidence="1">
    <location>
        <begin position="70"/>
        <end position="89"/>
    </location>
</feature>